<reference evidence="2 3" key="1">
    <citation type="submission" date="2020-05" db="EMBL/GenBank/DDBJ databases">
        <title>Ramlibacter rhizophilus sp. nov., isolated from rhizosphere soil of national flower Mugunghwa from South Korea.</title>
        <authorList>
            <person name="Zheng-Fei Y."/>
            <person name="Huan T."/>
        </authorList>
    </citation>
    <scope>NUCLEOTIDE SEQUENCE [LARGE SCALE GENOMIC DNA]</scope>
    <source>
        <strain evidence="2 3">H242</strain>
    </source>
</reference>
<keyword evidence="3" id="KW-1185">Reference proteome</keyword>
<keyword evidence="1" id="KW-0732">Signal</keyword>
<feature type="chain" id="PRO_5046365788" description="Tripartite tricarboxylate transporter substrate binding protein" evidence="1">
    <location>
        <begin position="25"/>
        <end position="97"/>
    </location>
</feature>
<gene>
    <name evidence="2" type="ORF">HK414_10490</name>
</gene>
<feature type="signal peptide" evidence="1">
    <location>
        <begin position="1"/>
        <end position="24"/>
    </location>
</feature>
<evidence type="ECO:0000313" key="2">
    <source>
        <dbReference type="EMBL" id="QJW84156.1"/>
    </source>
</evidence>
<dbReference type="Proteomes" id="UP000500826">
    <property type="component" value="Chromosome"/>
</dbReference>
<accession>A0ABX6P4V1</accession>
<dbReference type="InterPro" id="IPR042100">
    <property type="entry name" value="Bug_dom1"/>
</dbReference>
<evidence type="ECO:0000313" key="3">
    <source>
        <dbReference type="Proteomes" id="UP000500826"/>
    </source>
</evidence>
<dbReference type="EMBL" id="CP053418">
    <property type="protein sequence ID" value="QJW84156.1"/>
    <property type="molecule type" value="Genomic_DNA"/>
</dbReference>
<name>A0ABX6P4V1_9BURK</name>
<reference evidence="2 3" key="2">
    <citation type="submission" date="2020-05" db="EMBL/GenBank/DDBJ databases">
        <authorList>
            <person name="Khan S.A."/>
            <person name="Jeon C.O."/>
            <person name="Chun B.H."/>
        </authorList>
    </citation>
    <scope>NUCLEOTIDE SEQUENCE [LARGE SCALE GENOMIC DNA]</scope>
    <source>
        <strain evidence="2 3">H242</strain>
    </source>
</reference>
<dbReference type="Gene3D" id="3.40.190.150">
    <property type="entry name" value="Bordetella uptake gene, domain 1"/>
    <property type="match status" value="1"/>
</dbReference>
<evidence type="ECO:0008006" key="4">
    <source>
        <dbReference type="Google" id="ProtNLM"/>
    </source>
</evidence>
<proteinExistence type="predicted"/>
<protein>
    <recommendedName>
        <fullName evidence="4">Tripartite tricarboxylate transporter substrate binding protein</fullName>
    </recommendedName>
</protein>
<sequence length="97" mass="10266">MKSTATLRAAAPVLAMALLPHVHARGYPAKAVRIVVPYATGGGSDILARRSAPACSSSGAGAWPSRTRRGRRATSARSKWCARSRTATRCCCRTAPW</sequence>
<organism evidence="2 3">
    <name type="scientific">Ramlibacter terrae</name>
    <dbReference type="NCBI Taxonomy" id="2732511"/>
    <lineage>
        <taxon>Bacteria</taxon>
        <taxon>Pseudomonadati</taxon>
        <taxon>Pseudomonadota</taxon>
        <taxon>Betaproteobacteria</taxon>
        <taxon>Burkholderiales</taxon>
        <taxon>Comamonadaceae</taxon>
        <taxon>Ramlibacter</taxon>
    </lineage>
</organism>
<evidence type="ECO:0000256" key="1">
    <source>
        <dbReference type="SAM" id="SignalP"/>
    </source>
</evidence>